<proteinExistence type="predicted"/>
<protein>
    <submittedName>
        <fullName evidence="2">Uncharacterized protein</fullName>
    </submittedName>
</protein>
<reference evidence="2 3" key="1">
    <citation type="submission" date="2020-01" db="EMBL/GenBank/DDBJ databases">
        <authorList>
            <consortium name="DOE Joint Genome Institute"/>
            <person name="Haridas S."/>
            <person name="Albert R."/>
            <person name="Binder M."/>
            <person name="Bloem J."/>
            <person name="Labutti K."/>
            <person name="Salamov A."/>
            <person name="Andreopoulos B."/>
            <person name="Baker S.E."/>
            <person name="Barry K."/>
            <person name="Bills G."/>
            <person name="Bluhm B.H."/>
            <person name="Cannon C."/>
            <person name="Castanera R."/>
            <person name="Culley D.E."/>
            <person name="Daum C."/>
            <person name="Ezra D."/>
            <person name="Gonzalez J.B."/>
            <person name="Henrissat B."/>
            <person name="Kuo A."/>
            <person name="Liang C."/>
            <person name="Lipzen A."/>
            <person name="Lutzoni F."/>
            <person name="Magnuson J."/>
            <person name="Mondo S."/>
            <person name="Nolan M."/>
            <person name="Ohm R."/>
            <person name="Pangilinan J."/>
            <person name="Park H.-J.H."/>
            <person name="Ramirez L."/>
            <person name="Alfaro M."/>
            <person name="Sun H."/>
            <person name="Tritt A."/>
            <person name="Yoshinaga Y."/>
            <person name="Zwiers L.-H.L."/>
            <person name="Turgeon B.G."/>
            <person name="Goodwin S.B."/>
            <person name="Spatafora J.W."/>
            <person name="Crous P.W."/>
            <person name="Grigoriev I.V."/>
        </authorList>
    </citation>
    <scope>NUCLEOTIDE SEQUENCE [LARGE SCALE GENOMIC DNA]</scope>
    <source>
        <strain evidence="2 3">CBS 611.86</strain>
    </source>
</reference>
<dbReference type="AlphaFoldDB" id="A0A7C8M2E3"/>
<dbReference type="Proteomes" id="UP000481861">
    <property type="component" value="Unassembled WGS sequence"/>
</dbReference>
<sequence length="152" mass="17324">MSYSTSTSGTNAVENIHEPDAALAPVNEESQDALEENDEPNLHSDPPPLRRSRQTPRKFLKAHVISFTTGLTKKMNQLPSAARYKNKIRLLSHLSYAELRKHGIWNHVETEKDGGEYLDIYANPMPPETQLALRYQEPEQTLKVKEIIRVYA</sequence>
<evidence type="ECO:0000256" key="1">
    <source>
        <dbReference type="SAM" id="MobiDB-lite"/>
    </source>
</evidence>
<feature type="compositionally biased region" description="Acidic residues" evidence="1">
    <location>
        <begin position="29"/>
        <end position="39"/>
    </location>
</feature>
<comment type="caution">
    <text evidence="2">The sequence shown here is derived from an EMBL/GenBank/DDBJ whole genome shotgun (WGS) entry which is preliminary data.</text>
</comment>
<feature type="compositionally biased region" description="Polar residues" evidence="1">
    <location>
        <begin position="1"/>
        <end position="13"/>
    </location>
</feature>
<gene>
    <name evidence="2" type="ORF">BDV95DRAFT_612027</name>
</gene>
<accession>A0A7C8M2E3</accession>
<feature type="region of interest" description="Disordered" evidence="1">
    <location>
        <begin position="1"/>
        <end position="56"/>
    </location>
</feature>
<name>A0A7C8M2E3_9PLEO</name>
<organism evidence="2 3">
    <name type="scientific">Massariosphaeria phaeospora</name>
    <dbReference type="NCBI Taxonomy" id="100035"/>
    <lineage>
        <taxon>Eukaryota</taxon>
        <taxon>Fungi</taxon>
        <taxon>Dikarya</taxon>
        <taxon>Ascomycota</taxon>
        <taxon>Pezizomycotina</taxon>
        <taxon>Dothideomycetes</taxon>
        <taxon>Pleosporomycetidae</taxon>
        <taxon>Pleosporales</taxon>
        <taxon>Pleosporales incertae sedis</taxon>
        <taxon>Massariosphaeria</taxon>
    </lineage>
</organism>
<dbReference type="EMBL" id="JAADJZ010000029">
    <property type="protein sequence ID" value="KAF2866158.1"/>
    <property type="molecule type" value="Genomic_DNA"/>
</dbReference>
<evidence type="ECO:0000313" key="2">
    <source>
        <dbReference type="EMBL" id="KAF2866158.1"/>
    </source>
</evidence>
<evidence type="ECO:0000313" key="3">
    <source>
        <dbReference type="Proteomes" id="UP000481861"/>
    </source>
</evidence>
<keyword evidence="3" id="KW-1185">Reference proteome</keyword>